<feature type="transmembrane region" description="Helical" evidence="8">
    <location>
        <begin position="253"/>
        <end position="271"/>
    </location>
</feature>
<comment type="similarity">
    <text evidence="2">Belongs to the EamA transporter family.</text>
</comment>
<evidence type="ECO:0000313" key="11">
    <source>
        <dbReference type="Proteomes" id="UP000433101"/>
    </source>
</evidence>
<dbReference type="InterPro" id="IPR037185">
    <property type="entry name" value="EmrE-like"/>
</dbReference>
<dbReference type="AlphaFoldDB" id="A0A7X3S9P0"/>
<dbReference type="NCBIfam" id="TIGR00688">
    <property type="entry name" value="rarD"/>
    <property type="match status" value="1"/>
</dbReference>
<evidence type="ECO:0000256" key="4">
    <source>
        <dbReference type="ARBA" id="ARBA00022475"/>
    </source>
</evidence>
<feature type="transmembrane region" description="Helical" evidence="8">
    <location>
        <begin position="17"/>
        <end position="36"/>
    </location>
</feature>
<dbReference type="Proteomes" id="UP000433101">
    <property type="component" value="Unassembled WGS sequence"/>
</dbReference>
<keyword evidence="7 8" id="KW-0472">Membrane</keyword>
<sequence length="303" mass="32859">MTEIAHARTAEQAEFRLGMMAGLSAYLLWGFLPIYYTLTDEVSALIVVAYRVIWSVGFVALYLALVGRMGEVRAILGDRKLLSRLFVSACVISLNWLTFIWAIDVGRVLEVSFGYFINPLVSIVIGMVLLGERLNRTQAVAVCLTVVAIGIQAVSIGALPWVSLVLAFTFATYGYLRKTIPVGATPGLLTEALVVSPFFLALLLYLGGSGENVLPLEAPGLMAALIGTGAVTALPLILFATGARRLPLSVMGFMQYVAPSIHFILAISLWNEPLSQAKLASFVMIWISLAIFSVDMLRRGRGR</sequence>
<evidence type="ECO:0000256" key="2">
    <source>
        <dbReference type="ARBA" id="ARBA00007362"/>
    </source>
</evidence>
<dbReference type="InterPro" id="IPR000620">
    <property type="entry name" value="EamA_dom"/>
</dbReference>
<keyword evidence="5 8" id="KW-0812">Transmembrane</keyword>
<keyword evidence="11" id="KW-1185">Reference proteome</keyword>
<proteinExistence type="inferred from homology"/>
<evidence type="ECO:0000256" key="5">
    <source>
        <dbReference type="ARBA" id="ARBA00022692"/>
    </source>
</evidence>
<dbReference type="GO" id="GO:0005886">
    <property type="term" value="C:plasma membrane"/>
    <property type="evidence" value="ECO:0007669"/>
    <property type="project" value="UniProtKB-SubCell"/>
</dbReference>
<evidence type="ECO:0000313" key="10">
    <source>
        <dbReference type="EMBL" id="MXN67093.1"/>
    </source>
</evidence>
<evidence type="ECO:0000256" key="3">
    <source>
        <dbReference type="ARBA" id="ARBA00022448"/>
    </source>
</evidence>
<evidence type="ECO:0000256" key="8">
    <source>
        <dbReference type="SAM" id="Phobius"/>
    </source>
</evidence>
<evidence type="ECO:0000259" key="9">
    <source>
        <dbReference type="Pfam" id="PF00892"/>
    </source>
</evidence>
<dbReference type="RefSeq" id="WP_160777329.1">
    <property type="nucleotide sequence ID" value="NZ_WUMV01000009.1"/>
</dbReference>
<feature type="transmembrane region" description="Helical" evidence="8">
    <location>
        <begin position="109"/>
        <end position="130"/>
    </location>
</feature>
<protein>
    <submittedName>
        <fullName evidence="10">EamA family transporter RarD</fullName>
    </submittedName>
</protein>
<dbReference type="Pfam" id="PF00892">
    <property type="entry name" value="EamA"/>
    <property type="match status" value="1"/>
</dbReference>
<feature type="transmembrane region" description="Helical" evidence="8">
    <location>
        <begin position="188"/>
        <end position="208"/>
    </location>
</feature>
<feature type="transmembrane region" description="Helical" evidence="8">
    <location>
        <begin position="277"/>
        <end position="297"/>
    </location>
</feature>
<evidence type="ECO:0000256" key="7">
    <source>
        <dbReference type="ARBA" id="ARBA00023136"/>
    </source>
</evidence>
<organism evidence="10 11">
    <name type="scientific">Stappia sediminis</name>
    <dbReference type="NCBI Taxonomy" id="2692190"/>
    <lineage>
        <taxon>Bacteria</taxon>
        <taxon>Pseudomonadati</taxon>
        <taxon>Pseudomonadota</taxon>
        <taxon>Alphaproteobacteria</taxon>
        <taxon>Hyphomicrobiales</taxon>
        <taxon>Stappiaceae</taxon>
        <taxon>Stappia</taxon>
    </lineage>
</organism>
<dbReference type="SUPFAM" id="SSF103481">
    <property type="entry name" value="Multidrug resistance efflux transporter EmrE"/>
    <property type="match status" value="2"/>
</dbReference>
<dbReference type="EMBL" id="WUMV01000009">
    <property type="protein sequence ID" value="MXN67093.1"/>
    <property type="molecule type" value="Genomic_DNA"/>
</dbReference>
<keyword evidence="3" id="KW-0813">Transport</keyword>
<name>A0A7X3S9P0_9HYPH</name>
<feature type="domain" description="EamA" evidence="9">
    <location>
        <begin position="17"/>
        <end position="149"/>
    </location>
</feature>
<gene>
    <name evidence="10" type="primary">rarD</name>
    <name evidence="10" type="ORF">GR183_19460</name>
</gene>
<feature type="transmembrane region" description="Helical" evidence="8">
    <location>
        <begin position="220"/>
        <end position="241"/>
    </location>
</feature>
<reference evidence="10 11" key="1">
    <citation type="submission" date="2019-12" db="EMBL/GenBank/DDBJ databases">
        <authorList>
            <person name="Li M."/>
        </authorList>
    </citation>
    <scope>NUCLEOTIDE SEQUENCE [LARGE SCALE GENOMIC DNA]</scope>
    <source>
        <strain evidence="10 11">GBMRC 2046</strain>
    </source>
</reference>
<feature type="transmembrane region" description="Helical" evidence="8">
    <location>
        <begin position="42"/>
        <end position="65"/>
    </location>
</feature>
<accession>A0A7X3S9P0</accession>
<comment type="subcellular location">
    <subcellularLocation>
        <location evidence="1">Cell membrane</location>
        <topology evidence="1">Multi-pass membrane protein</topology>
    </subcellularLocation>
</comment>
<keyword evidence="6 8" id="KW-1133">Transmembrane helix</keyword>
<dbReference type="InterPro" id="IPR004626">
    <property type="entry name" value="RarD"/>
</dbReference>
<evidence type="ECO:0000256" key="1">
    <source>
        <dbReference type="ARBA" id="ARBA00004651"/>
    </source>
</evidence>
<evidence type="ECO:0000256" key="6">
    <source>
        <dbReference type="ARBA" id="ARBA00022989"/>
    </source>
</evidence>
<keyword evidence="4" id="KW-1003">Cell membrane</keyword>
<feature type="transmembrane region" description="Helical" evidence="8">
    <location>
        <begin position="85"/>
        <end position="103"/>
    </location>
</feature>
<comment type="caution">
    <text evidence="10">The sequence shown here is derived from an EMBL/GenBank/DDBJ whole genome shotgun (WGS) entry which is preliminary data.</text>
</comment>